<evidence type="ECO:0000313" key="2">
    <source>
        <dbReference type="Proteomes" id="UP000219612"/>
    </source>
</evidence>
<gene>
    <name evidence="1" type="ORF">SAMN05421748_12256</name>
</gene>
<dbReference type="Proteomes" id="UP000219612">
    <property type="component" value="Unassembled WGS sequence"/>
</dbReference>
<keyword evidence="2" id="KW-1185">Reference proteome</keyword>
<dbReference type="EMBL" id="OBDY01000022">
    <property type="protein sequence ID" value="SNY60994.1"/>
    <property type="molecule type" value="Genomic_DNA"/>
</dbReference>
<accession>A0A285JL37</accession>
<dbReference type="RefSeq" id="WP_245923584.1">
    <property type="nucleotide sequence ID" value="NZ_OBDY01000022.1"/>
</dbReference>
<name>A0A285JL37_9ACTN</name>
<reference evidence="2" key="1">
    <citation type="submission" date="2017-09" db="EMBL/GenBank/DDBJ databases">
        <authorList>
            <person name="Varghese N."/>
            <person name="Submissions S."/>
        </authorList>
    </citation>
    <scope>NUCLEOTIDE SEQUENCE [LARGE SCALE GENOMIC DNA]</scope>
    <source>
        <strain evidence="2">CGMCC 4.6857</strain>
    </source>
</reference>
<evidence type="ECO:0000313" key="1">
    <source>
        <dbReference type="EMBL" id="SNY60994.1"/>
    </source>
</evidence>
<proteinExistence type="predicted"/>
<sequence length="118" mass="12629">MRTDALPQWARGGFSWDGAGMPHVYGEQGEILAVVFGAPLKSPPAEGRANKILWVARESAEPGGDLVIAAALDGTDVRVEQKVAGGPGPSLVDLPRAGCWRLTLTWSGRTDRMDLIYE</sequence>
<organism evidence="1 2">
    <name type="scientific">Paractinoplanes atraurantiacus</name>
    <dbReference type="NCBI Taxonomy" id="1036182"/>
    <lineage>
        <taxon>Bacteria</taxon>
        <taxon>Bacillati</taxon>
        <taxon>Actinomycetota</taxon>
        <taxon>Actinomycetes</taxon>
        <taxon>Micromonosporales</taxon>
        <taxon>Micromonosporaceae</taxon>
        <taxon>Paractinoplanes</taxon>
    </lineage>
</organism>
<protein>
    <submittedName>
        <fullName evidence="1">Uncharacterized protein</fullName>
    </submittedName>
</protein>
<dbReference type="AlphaFoldDB" id="A0A285JL37"/>